<name>A0A4S3JFD9_9EURO</name>
<dbReference type="VEuPathDB" id="FungiDB:EYZ11_006604"/>
<accession>A0A4S3JFD9</accession>
<protein>
    <submittedName>
        <fullName evidence="1">Uncharacterized protein</fullName>
    </submittedName>
</protein>
<organism evidence="1 2">
    <name type="scientific">Aspergillus tanneri</name>
    <dbReference type="NCBI Taxonomy" id="1220188"/>
    <lineage>
        <taxon>Eukaryota</taxon>
        <taxon>Fungi</taxon>
        <taxon>Dikarya</taxon>
        <taxon>Ascomycota</taxon>
        <taxon>Pezizomycotina</taxon>
        <taxon>Eurotiomycetes</taxon>
        <taxon>Eurotiomycetidae</taxon>
        <taxon>Eurotiales</taxon>
        <taxon>Aspergillaceae</taxon>
        <taxon>Aspergillus</taxon>
        <taxon>Aspergillus subgen. Circumdati</taxon>
    </lineage>
</organism>
<comment type="caution">
    <text evidence="1">The sequence shown here is derived from an EMBL/GenBank/DDBJ whole genome shotgun (WGS) entry which is preliminary data.</text>
</comment>
<gene>
    <name evidence="1" type="ORF">EYZ11_006604</name>
</gene>
<dbReference type="Proteomes" id="UP000308092">
    <property type="component" value="Unassembled WGS sequence"/>
</dbReference>
<sequence length="16" mass="1808">MLQEEPVYSELAVDKG</sequence>
<dbReference type="AlphaFoldDB" id="A0A4S3JFD9"/>
<evidence type="ECO:0000313" key="2">
    <source>
        <dbReference type="Proteomes" id="UP000308092"/>
    </source>
</evidence>
<proteinExistence type="predicted"/>
<evidence type="ECO:0000313" key="1">
    <source>
        <dbReference type="EMBL" id="THC93922.1"/>
    </source>
</evidence>
<reference evidence="1 2" key="1">
    <citation type="submission" date="2019-03" db="EMBL/GenBank/DDBJ databases">
        <title>The genome sequence of a newly discovered highly antifungal drug resistant Aspergillus species, Aspergillus tanneri NIH 1004.</title>
        <authorList>
            <person name="Mounaud S."/>
            <person name="Singh I."/>
            <person name="Joardar V."/>
            <person name="Pakala S."/>
            <person name="Pakala S."/>
            <person name="Venepally P."/>
            <person name="Hoover J."/>
            <person name="Nierman W."/>
            <person name="Chung J."/>
            <person name="Losada L."/>
        </authorList>
    </citation>
    <scope>NUCLEOTIDE SEQUENCE [LARGE SCALE GENOMIC DNA]</scope>
    <source>
        <strain evidence="1 2">NIH1004</strain>
    </source>
</reference>
<dbReference type="EMBL" id="SOSA01000236">
    <property type="protein sequence ID" value="THC93922.1"/>
    <property type="molecule type" value="Genomic_DNA"/>
</dbReference>
<keyword evidence="2" id="KW-1185">Reference proteome</keyword>